<sequence>MARKSFNEKLKQNKDLPKVVQVTDPKSVMRYGGHKMLVAPPLAYDEQMRRVPEGKVITADYLRSYLAQKHEADFTCPLTAGIFINIAAHASAERGEEPTPYWRTLKKDGRLNEKYPEGIQGHKAFLESEGHTVIQKGNTYYVKDYQDKEFDLNS</sequence>
<dbReference type="InterPro" id="IPR036388">
    <property type="entry name" value="WH-like_DNA-bd_sf"/>
</dbReference>
<evidence type="ECO:0000313" key="2">
    <source>
        <dbReference type="Proteomes" id="UP000184010"/>
    </source>
</evidence>
<proteinExistence type="predicted"/>
<organism evidence="1 2">
    <name type="scientific">Desulfitobacterium chlororespirans DSM 11544</name>
    <dbReference type="NCBI Taxonomy" id="1121395"/>
    <lineage>
        <taxon>Bacteria</taxon>
        <taxon>Bacillati</taxon>
        <taxon>Bacillota</taxon>
        <taxon>Clostridia</taxon>
        <taxon>Eubacteriales</taxon>
        <taxon>Desulfitobacteriaceae</taxon>
        <taxon>Desulfitobacterium</taxon>
    </lineage>
</organism>
<dbReference type="Proteomes" id="UP000184010">
    <property type="component" value="Unassembled WGS sequence"/>
</dbReference>
<dbReference type="EMBL" id="FRDN01000008">
    <property type="protein sequence ID" value="SHN75769.1"/>
    <property type="molecule type" value="Genomic_DNA"/>
</dbReference>
<name>A0A1M7TYG8_9FIRM</name>
<dbReference type="STRING" id="1121395.SAMN02745215_02739"/>
<dbReference type="RefSeq" id="WP_072773105.1">
    <property type="nucleotide sequence ID" value="NZ_FRDN01000008.1"/>
</dbReference>
<accession>A0A1M7TYG8</accession>
<gene>
    <name evidence="1" type="ORF">SAMN02745215_02739</name>
</gene>
<reference evidence="2" key="1">
    <citation type="submission" date="2016-12" db="EMBL/GenBank/DDBJ databases">
        <authorList>
            <person name="Varghese N."/>
            <person name="Submissions S."/>
        </authorList>
    </citation>
    <scope>NUCLEOTIDE SEQUENCE [LARGE SCALE GENOMIC DNA]</scope>
    <source>
        <strain evidence="2">DSM 11544</strain>
    </source>
</reference>
<dbReference type="Gene3D" id="1.10.10.10">
    <property type="entry name" value="Winged helix-like DNA-binding domain superfamily/Winged helix DNA-binding domain"/>
    <property type="match status" value="1"/>
</dbReference>
<protein>
    <recommendedName>
        <fullName evidence="3">Alkylated DNA nucleotide flippase Atl1, participates in nucleotide excision repair, Ada-like DNA-binding domain</fullName>
    </recommendedName>
</protein>
<evidence type="ECO:0000313" key="1">
    <source>
        <dbReference type="EMBL" id="SHN75769.1"/>
    </source>
</evidence>
<dbReference type="AlphaFoldDB" id="A0A1M7TYG8"/>
<evidence type="ECO:0008006" key="3">
    <source>
        <dbReference type="Google" id="ProtNLM"/>
    </source>
</evidence>
<keyword evidence="2" id="KW-1185">Reference proteome</keyword>